<dbReference type="Gene3D" id="3.40.50.150">
    <property type="entry name" value="Vaccinia Virus protein VP39"/>
    <property type="match status" value="1"/>
</dbReference>
<protein>
    <recommendedName>
        <fullName evidence="5">phosphoethanolamine N-methyltransferase</fullName>
        <ecNumber evidence="5">2.1.1.103</ecNumber>
    </recommendedName>
</protein>
<dbReference type="PANTHER" id="PTHR44307:SF2">
    <property type="entry name" value="PHOSPHOETHANOLAMINE METHYLTRANSFERASE ISOFORM X1"/>
    <property type="match status" value="1"/>
</dbReference>
<keyword evidence="3" id="KW-0489">Methyltransferase</keyword>
<evidence type="ECO:0000256" key="6">
    <source>
        <dbReference type="ARBA" id="ARBA00047619"/>
    </source>
</evidence>
<proteinExistence type="predicted"/>
<keyword evidence="8" id="KW-0812">Transmembrane</keyword>
<dbReference type="Proteomes" id="UP000751190">
    <property type="component" value="Unassembled WGS sequence"/>
</dbReference>
<dbReference type="GO" id="GO:0032259">
    <property type="term" value="P:methylation"/>
    <property type="evidence" value="ECO:0007669"/>
    <property type="project" value="UniProtKB-KW"/>
</dbReference>
<evidence type="ECO:0000256" key="1">
    <source>
        <dbReference type="ARBA" id="ARBA00004969"/>
    </source>
</evidence>
<dbReference type="OrthoDB" id="61390at2759"/>
<keyword evidence="8" id="KW-1133">Transmembrane helix</keyword>
<comment type="pathway">
    <text evidence="2">Lipid metabolism.</text>
</comment>
<evidence type="ECO:0000256" key="5">
    <source>
        <dbReference type="ARBA" id="ARBA00035674"/>
    </source>
</evidence>
<dbReference type="InterPro" id="IPR013216">
    <property type="entry name" value="Methyltransf_11"/>
</dbReference>
<dbReference type="GO" id="GO:0000234">
    <property type="term" value="F:phosphoethanolamine N-methyltransferase activity"/>
    <property type="evidence" value="ECO:0007669"/>
    <property type="project" value="UniProtKB-EC"/>
</dbReference>
<sequence length="313" mass="32516">MDFPTSLQRIAHVALPARAPDMRSVLDVANPLIVAFATLATLALLARVGVPRVSHAVASLALALNGSAHARWLNLGLWPALSYVRAARALAAHVGRTAGIGAGAAVLDVGCGLGESLRLWLSAKFGAASVVGVNASVGEVRAARELLGEDTRAEVVCADGAALPDKLRGGTFDAVVSVDACYHFDTRERFLRGAYDALRPGGRFAAADVVSACGAPSLAVRAQRAAFCAIAGIPPANVAYGVAGYAQRLREVGFEDVLTEDVSEHVLGGFAAWAARSESRGVRIAGRFIRAMRERAAVSFVVVRAVKPDGGEL</sequence>
<feature type="domain" description="Methyltransferase type 11" evidence="9">
    <location>
        <begin position="107"/>
        <end position="205"/>
    </location>
</feature>
<evidence type="ECO:0000256" key="4">
    <source>
        <dbReference type="ARBA" id="ARBA00022679"/>
    </source>
</evidence>
<dbReference type="SUPFAM" id="SSF53335">
    <property type="entry name" value="S-adenosyl-L-methionine-dependent methyltransferases"/>
    <property type="match status" value="1"/>
</dbReference>
<comment type="caution">
    <text evidence="10">The sequence shown here is derived from an EMBL/GenBank/DDBJ whole genome shotgun (WGS) entry which is preliminary data.</text>
</comment>
<comment type="catalytic activity">
    <reaction evidence="7">
        <text>N-methylethanolamine phosphate + S-adenosyl-L-methionine = N,N-dimethylethanolamine phosphate + S-adenosyl-L-homocysteine + H(+)</text>
        <dbReference type="Rhea" id="RHEA:25321"/>
        <dbReference type="ChEBI" id="CHEBI:15378"/>
        <dbReference type="ChEBI" id="CHEBI:57781"/>
        <dbReference type="ChEBI" id="CHEBI:57856"/>
        <dbReference type="ChEBI" id="CHEBI:58641"/>
        <dbReference type="ChEBI" id="CHEBI:59789"/>
        <dbReference type="EC" id="2.1.1.103"/>
    </reaction>
    <physiologicalReaction direction="left-to-right" evidence="7">
        <dbReference type="Rhea" id="RHEA:25322"/>
    </physiologicalReaction>
</comment>
<dbReference type="EMBL" id="JAGTXO010000021">
    <property type="protein sequence ID" value="KAG8462296.1"/>
    <property type="molecule type" value="Genomic_DNA"/>
</dbReference>
<dbReference type="Pfam" id="PF08241">
    <property type="entry name" value="Methyltransf_11"/>
    <property type="match status" value="1"/>
</dbReference>
<evidence type="ECO:0000256" key="8">
    <source>
        <dbReference type="SAM" id="Phobius"/>
    </source>
</evidence>
<keyword evidence="8" id="KW-0472">Membrane</keyword>
<comment type="pathway">
    <text evidence="1">Phospholipid metabolism; phosphatidylcholine biosynthesis.</text>
</comment>
<reference evidence="10" key="1">
    <citation type="submission" date="2021-05" db="EMBL/GenBank/DDBJ databases">
        <title>The genome of the haptophyte Pavlova lutheri (Diacronema luteri, Pavlovales) - a model for lipid biosynthesis in eukaryotic algae.</title>
        <authorList>
            <person name="Hulatt C.J."/>
            <person name="Posewitz M.C."/>
        </authorList>
    </citation>
    <scope>NUCLEOTIDE SEQUENCE</scope>
    <source>
        <strain evidence="10">NIVA-4/92</strain>
    </source>
</reference>
<comment type="catalytic activity">
    <reaction evidence="6">
        <text>N,N-dimethylethanolamine phosphate + S-adenosyl-L-methionine = phosphocholine + S-adenosyl-L-homocysteine + H(+)</text>
        <dbReference type="Rhea" id="RHEA:25325"/>
        <dbReference type="ChEBI" id="CHEBI:15378"/>
        <dbReference type="ChEBI" id="CHEBI:57856"/>
        <dbReference type="ChEBI" id="CHEBI:58641"/>
        <dbReference type="ChEBI" id="CHEBI:59789"/>
        <dbReference type="ChEBI" id="CHEBI:295975"/>
        <dbReference type="EC" id="2.1.1.103"/>
    </reaction>
    <physiologicalReaction direction="left-to-right" evidence="6">
        <dbReference type="Rhea" id="RHEA:25326"/>
    </physiologicalReaction>
</comment>
<dbReference type="PANTHER" id="PTHR44307">
    <property type="entry name" value="PHOSPHOETHANOLAMINE METHYLTRANSFERASE"/>
    <property type="match status" value="1"/>
</dbReference>
<evidence type="ECO:0000313" key="11">
    <source>
        <dbReference type="Proteomes" id="UP000751190"/>
    </source>
</evidence>
<organism evidence="10 11">
    <name type="scientific">Diacronema lutheri</name>
    <name type="common">Unicellular marine alga</name>
    <name type="synonym">Monochrysis lutheri</name>
    <dbReference type="NCBI Taxonomy" id="2081491"/>
    <lineage>
        <taxon>Eukaryota</taxon>
        <taxon>Haptista</taxon>
        <taxon>Haptophyta</taxon>
        <taxon>Pavlovophyceae</taxon>
        <taxon>Pavlovales</taxon>
        <taxon>Pavlovaceae</taxon>
        <taxon>Diacronema</taxon>
    </lineage>
</organism>
<evidence type="ECO:0000259" key="9">
    <source>
        <dbReference type="Pfam" id="PF08241"/>
    </source>
</evidence>
<dbReference type="AlphaFoldDB" id="A0A8J5X6Q2"/>
<dbReference type="InterPro" id="IPR029063">
    <property type="entry name" value="SAM-dependent_MTases_sf"/>
</dbReference>
<dbReference type="CDD" id="cd02440">
    <property type="entry name" value="AdoMet_MTases"/>
    <property type="match status" value="1"/>
</dbReference>
<keyword evidence="11" id="KW-1185">Reference proteome</keyword>
<evidence type="ECO:0000256" key="7">
    <source>
        <dbReference type="ARBA" id="ARBA00047841"/>
    </source>
</evidence>
<evidence type="ECO:0000256" key="2">
    <source>
        <dbReference type="ARBA" id="ARBA00005189"/>
    </source>
</evidence>
<keyword evidence="4" id="KW-0808">Transferase</keyword>
<gene>
    <name evidence="10" type="ORF">KFE25_012116</name>
</gene>
<feature type="transmembrane region" description="Helical" evidence="8">
    <location>
        <begin position="28"/>
        <end position="46"/>
    </location>
</feature>
<dbReference type="EC" id="2.1.1.103" evidence="5"/>
<dbReference type="OMA" id="GRFIRAM"/>
<evidence type="ECO:0000313" key="10">
    <source>
        <dbReference type="EMBL" id="KAG8462296.1"/>
    </source>
</evidence>
<name>A0A8J5X6Q2_DIALT</name>
<evidence type="ECO:0000256" key="3">
    <source>
        <dbReference type="ARBA" id="ARBA00022603"/>
    </source>
</evidence>
<accession>A0A8J5X6Q2</accession>